<keyword evidence="5" id="KW-1185">Reference proteome</keyword>
<feature type="binding site" evidence="2">
    <location>
        <begin position="205"/>
        <end position="208"/>
    </location>
    <ligand>
        <name>substrate</name>
    </ligand>
</feature>
<dbReference type="Proteomes" id="UP000033121">
    <property type="component" value="Unassembled WGS sequence"/>
</dbReference>
<dbReference type="MEROPS" id="T02.007"/>
<protein>
    <submittedName>
        <fullName evidence="4">Glycosylasparaginase</fullName>
    </submittedName>
</protein>
<feature type="binding site" evidence="2">
    <location>
        <begin position="228"/>
        <end position="231"/>
    </location>
    <ligand>
        <name>substrate</name>
    </ligand>
</feature>
<dbReference type="InterPro" id="IPR029055">
    <property type="entry name" value="Ntn_hydrolases_N"/>
</dbReference>
<dbReference type="GO" id="GO:0016811">
    <property type="term" value="F:hydrolase activity, acting on carbon-nitrogen (but not peptide) bonds, in linear amides"/>
    <property type="evidence" value="ECO:0007669"/>
    <property type="project" value="UniProtKB-ARBA"/>
</dbReference>
<evidence type="ECO:0000313" key="5">
    <source>
        <dbReference type="Proteomes" id="UP000033121"/>
    </source>
</evidence>
<feature type="active site" description="Nucleophile" evidence="1">
    <location>
        <position position="177"/>
    </location>
</feature>
<dbReference type="Pfam" id="PF01112">
    <property type="entry name" value="Asparaginase_2"/>
    <property type="match status" value="1"/>
</dbReference>
<dbReference type="PANTHER" id="PTHR10188:SF6">
    <property type="entry name" value="N(4)-(BETA-N-ACETYLGLUCOSAMINYL)-L-ASPARAGINASE"/>
    <property type="match status" value="1"/>
</dbReference>
<evidence type="ECO:0000256" key="3">
    <source>
        <dbReference type="PIRSR" id="PIRSR600246-3"/>
    </source>
</evidence>
<evidence type="ECO:0000313" key="4">
    <source>
        <dbReference type="EMBL" id="GAO43357.1"/>
    </source>
</evidence>
<name>A0A0E9N029_9BACT</name>
<dbReference type="STRING" id="1220578.FPE01S_02_04620"/>
<feature type="site" description="Cleavage; by autolysis" evidence="3">
    <location>
        <begin position="176"/>
        <end position="177"/>
    </location>
</feature>
<proteinExistence type="predicted"/>
<dbReference type="GO" id="GO:0005737">
    <property type="term" value="C:cytoplasm"/>
    <property type="evidence" value="ECO:0007669"/>
    <property type="project" value="TreeGrafter"/>
</dbReference>
<gene>
    <name evidence="4" type="primary">aspG</name>
    <name evidence="4" type="ORF">FPE01S_02_04620</name>
</gene>
<dbReference type="SUPFAM" id="SSF56235">
    <property type="entry name" value="N-terminal nucleophile aminohydrolases (Ntn hydrolases)"/>
    <property type="match status" value="1"/>
</dbReference>
<comment type="caution">
    <text evidence="4">The sequence shown here is derived from an EMBL/GenBank/DDBJ whole genome shotgun (WGS) entry which is preliminary data.</text>
</comment>
<reference evidence="4 5" key="1">
    <citation type="submission" date="2015-04" db="EMBL/GenBank/DDBJ databases">
        <title>Whole genome shotgun sequence of Flavihumibacter petaseus NBRC 106054.</title>
        <authorList>
            <person name="Miyazawa S."/>
            <person name="Hosoyama A."/>
            <person name="Hashimoto M."/>
            <person name="Noguchi M."/>
            <person name="Tsuchikane K."/>
            <person name="Ohji S."/>
            <person name="Yamazoe A."/>
            <person name="Ichikawa N."/>
            <person name="Kimura A."/>
            <person name="Fujita N."/>
        </authorList>
    </citation>
    <scope>NUCLEOTIDE SEQUENCE [LARGE SCALE GENOMIC DNA]</scope>
    <source>
        <strain evidence="4 5">NBRC 106054</strain>
    </source>
</reference>
<evidence type="ECO:0000256" key="1">
    <source>
        <dbReference type="PIRSR" id="PIRSR600246-1"/>
    </source>
</evidence>
<dbReference type="CDD" id="cd04513">
    <property type="entry name" value="Glycosylasparaginase"/>
    <property type="match status" value="1"/>
</dbReference>
<dbReference type="EMBL" id="BBWV01000002">
    <property type="protein sequence ID" value="GAO43357.1"/>
    <property type="molecule type" value="Genomic_DNA"/>
</dbReference>
<evidence type="ECO:0000256" key="2">
    <source>
        <dbReference type="PIRSR" id="PIRSR600246-2"/>
    </source>
</evidence>
<accession>A0A0E9N029</accession>
<dbReference type="InterPro" id="IPR000246">
    <property type="entry name" value="Peptidase_T2"/>
</dbReference>
<dbReference type="FunFam" id="3.60.20.30:FF:000005">
    <property type="entry name" value="N(4)-(Beta-N-acetylglucosaminyl)-L-asparaginase"/>
    <property type="match status" value="1"/>
</dbReference>
<dbReference type="Gene3D" id="3.60.20.30">
    <property type="entry name" value="(Glycosyl)asparaginase"/>
    <property type="match status" value="1"/>
</dbReference>
<dbReference type="PANTHER" id="PTHR10188">
    <property type="entry name" value="L-ASPARAGINASE"/>
    <property type="match status" value="1"/>
</dbReference>
<sequence length="316" mass="33604">MLAATKAVSGSAVFPIVISTWDFGREANEGAWAVLAKGGRAVDAVEAGVRVTEAAGNNFTVGLGGLPDRDGRVTLDACIMDDKYGCGSVMCLENILHPVSVARLVMDKTPHIILVGEGAQAFALANGFKKVDLLTPASKKAWKEWLKTSKYEPVINIENKMNSGKDSLPGRKYNHDTIGMLAIDQQGNVSGACTTSGMAFKMQGRVGDSPVIGAGLYVDNEIGGATATGVGEEVIRIAGAHLIVELMRQGFTPQQACREAVERIVKRSPAKAKEMQVGFLALNKQGVHGAFCLQEGFSYAVKSASETQMHTGQHYF</sequence>
<organism evidence="4 5">
    <name type="scientific">Flavihumibacter petaseus NBRC 106054</name>
    <dbReference type="NCBI Taxonomy" id="1220578"/>
    <lineage>
        <taxon>Bacteria</taxon>
        <taxon>Pseudomonadati</taxon>
        <taxon>Bacteroidota</taxon>
        <taxon>Chitinophagia</taxon>
        <taxon>Chitinophagales</taxon>
        <taxon>Chitinophagaceae</taxon>
        <taxon>Flavihumibacter</taxon>
    </lineage>
</organism>
<dbReference type="AlphaFoldDB" id="A0A0E9N029"/>